<evidence type="ECO:0000313" key="2">
    <source>
        <dbReference type="EMBL" id="EHI60802.1"/>
    </source>
</evidence>
<comment type="caution">
    <text evidence="2">The sequence shown here is derived from an EMBL/GenBank/DDBJ whole genome shotgun (WGS) entry which is preliminary data.</text>
</comment>
<sequence length="235" mass="25073">MKKRTATSKAAVFLAALVLIGGLQPPGQVFGAGSVGGERLEDAEETRAEFPREQGTQAVRTELTGNIEVSLISAALPSDGFEFQVNPASPFDAVDNPGGQIVCPGPESLKVTNLSVVSVRLEIASVEQMREGDVTFAEQFPGGPKQSFQLVDRVSKVNGFGTALLVLGRADKRYISEADFEQYALYPGRTGIPITELAAGESVGLQLYGTAEADFYGEYQFTVRPILKISAVRAK</sequence>
<dbReference type="AlphaFoldDB" id="G5ICF2"/>
<evidence type="ECO:0000256" key="1">
    <source>
        <dbReference type="SAM" id="SignalP"/>
    </source>
</evidence>
<dbReference type="PATRIC" id="fig|742737.3.peg.1183"/>
<protein>
    <recommendedName>
        <fullName evidence="4">DUF4352 domain-containing protein</fullName>
    </recommendedName>
</protein>
<evidence type="ECO:0000313" key="3">
    <source>
        <dbReference type="Proteomes" id="UP000005384"/>
    </source>
</evidence>
<feature type="signal peptide" evidence="1">
    <location>
        <begin position="1"/>
        <end position="31"/>
    </location>
</feature>
<feature type="chain" id="PRO_5003478673" description="DUF4352 domain-containing protein" evidence="1">
    <location>
        <begin position="32"/>
        <end position="235"/>
    </location>
</feature>
<organism evidence="2 3">
    <name type="scientific">Hungatella hathewayi WAL-18680</name>
    <dbReference type="NCBI Taxonomy" id="742737"/>
    <lineage>
        <taxon>Bacteria</taxon>
        <taxon>Bacillati</taxon>
        <taxon>Bacillota</taxon>
        <taxon>Clostridia</taxon>
        <taxon>Lachnospirales</taxon>
        <taxon>Lachnospiraceae</taxon>
        <taxon>Hungatella</taxon>
    </lineage>
</organism>
<gene>
    <name evidence="2" type="ORF">HMPREF9473_01179</name>
</gene>
<dbReference type="RefSeq" id="WP_006779165.1">
    <property type="nucleotide sequence ID" value="NZ_CP040506.1"/>
</dbReference>
<proteinExistence type="predicted"/>
<evidence type="ECO:0008006" key="4">
    <source>
        <dbReference type="Google" id="ProtNLM"/>
    </source>
</evidence>
<name>G5ICF2_9FIRM</name>
<dbReference type="HOGENOM" id="CLU_094166_0_0_9"/>
<reference evidence="2 3" key="1">
    <citation type="submission" date="2011-08" db="EMBL/GenBank/DDBJ databases">
        <title>The Genome Sequence of Clostridium hathewayi WAL-18680.</title>
        <authorList>
            <consortium name="The Broad Institute Genome Sequencing Platform"/>
            <person name="Earl A."/>
            <person name="Ward D."/>
            <person name="Feldgarden M."/>
            <person name="Gevers D."/>
            <person name="Finegold S.M."/>
            <person name="Summanen P.H."/>
            <person name="Molitoris D.R."/>
            <person name="Song M."/>
            <person name="Daigneault M."/>
            <person name="Allen-Vercoe E."/>
            <person name="Young S.K."/>
            <person name="Zeng Q."/>
            <person name="Gargeya S."/>
            <person name="Fitzgerald M."/>
            <person name="Haas B."/>
            <person name="Abouelleil A."/>
            <person name="Alvarado L."/>
            <person name="Arachchi H.M."/>
            <person name="Berlin A."/>
            <person name="Brown A."/>
            <person name="Chapman S.B."/>
            <person name="Chen Z."/>
            <person name="Dunbar C."/>
            <person name="Freedman E."/>
            <person name="Gearin G."/>
            <person name="Gellesch M."/>
            <person name="Goldberg J."/>
            <person name="Griggs A."/>
            <person name="Gujja S."/>
            <person name="Heiman D."/>
            <person name="Howarth C."/>
            <person name="Larson L."/>
            <person name="Lui A."/>
            <person name="MacDonald P.J.P."/>
            <person name="Montmayeur A."/>
            <person name="Murphy C."/>
            <person name="Neiman D."/>
            <person name="Pearson M."/>
            <person name="Priest M."/>
            <person name="Roberts A."/>
            <person name="Saif S."/>
            <person name="Shea T."/>
            <person name="Shenoy N."/>
            <person name="Sisk P."/>
            <person name="Stolte C."/>
            <person name="Sykes S."/>
            <person name="Wortman J."/>
            <person name="Nusbaum C."/>
            <person name="Birren B."/>
        </authorList>
    </citation>
    <scope>NUCLEOTIDE SEQUENCE [LARGE SCALE GENOMIC DNA]</scope>
    <source>
        <strain evidence="2 3">WAL-18680</strain>
    </source>
</reference>
<keyword evidence="1" id="KW-0732">Signal</keyword>
<accession>G5ICF2</accession>
<dbReference type="Proteomes" id="UP000005384">
    <property type="component" value="Unassembled WGS sequence"/>
</dbReference>
<keyword evidence="3" id="KW-1185">Reference proteome</keyword>
<dbReference type="EMBL" id="ADLN01000011">
    <property type="protein sequence ID" value="EHI60802.1"/>
    <property type="molecule type" value="Genomic_DNA"/>
</dbReference>